<evidence type="ECO:0000313" key="8">
    <source>
        <dbReference type="EMBL" id="KNY30227.1"/>
    </source>
</evidence>
<dbReference type="PANTHER" id="PTHR34220:SF7">
    <property type="entry name" value="SENSOR HISTIDINE KINASE YPDA"/>
    <property type="match status" value="1"/>
</dbReference>
<dbReference type="SUPFAM" id="SSF55874">
    <property type="entry name" value="ATPase domain of HSP90 chaperone/DNA topoisomerase II/histidine kinase"/>
    <property type="match status" value="1"/>
</dbReference>
<dbReference type="GO" id="GO:0000155">
    <property type="term" value="F:phosphorelay sensor kinase activity"/>
    <property type="evidence" value="ECO:0007669"/>
    <property type="project" value="InterPro"/>
</dbReference>
<evidence type="ECO:0000313" key="9">
    <source>
        <dbReference type="Proteomes" id="UP000036923"/>
    </source>
</evidence>
<evidence type="ECO:0000256" key="5">
    <source>
        <dbReference type="SAM" id="Coils"/>
    </source>
</evidence>
<keyword evidence="3" id="KW-0808">Transferase</keyword>
<evidence type="ECO:0000256" key="2">
    <source>
        <dbReference type="ARBA" id="ARBA00022553"/>
    </source>
</evidence>
<feature type="coiled-coil region" evidence="5">
    <location>
        <begin position="235"/>
        <end position="277"/>
    </location>
</feature>
<keyword evidence="4 8" id="KW-0418">Kinase</keyword>
<dbReference type="SMART" id="SM00304">
    <property type="entry name" value="HAMP"/>
    <property type="match status" value="1"/>
</dbReference>
<keyword evidence="9" id="KW-1185">Reference proteome</keyword>
<gene>
    <name evidence="8" type="ORF">Bccel_5504</name>
</gene>
<dbReference type="InterPro" id="IPR036890">
    <property type="entry name" value="HATPase_C_sf"/>
</dbReference>
<accession>A0A0L6JXS3</accession>
<dbReference type="OrthoDB" id="138378at2"/>
<dbReference type="GO" id="GO:0016020">
    <property type="term" value="C:membrane"/>
    <property type="evidence" value="ECO:0007669"/>
    <property type="project" value="UniProtKB-SubCell"/>
</dbReference>
<comment type="caution">
    <text evidence="8">The sequence shown here is derived from an EMBL/GenBank/DDBJ whole genome shotgun (WGS) entry which is preliminary data.</text>
</comment>
<feature type="transmembrane region" description="Helical" evidence="6">
    <location>
        <begin position="9"/>
        <end position="31"/>
    </location>
</feature>
<keyword evidence="6" id="KW-0472">Membrane</keyword>
<dbReference type="InterPro" id="IPR050640">
    <property type="entry name" value="Bact_2-comp_sensor_kinase"/>
</dbReference>
<dbReference type="SUPFAM" id="SSF158472">
    <property type="entry name" value="HAMP domain-like"/>
    <property type="match status" value="1"/>
</dbReference>
<dbReference type="EMBL" id="LGTC01000001">
    <property type="protein sequence ID" value="KNY30227.1"/>
    <property type="molecule type" value="Genomic_DNA"/>
</dbReference>
<dbReference type="AlphaFoldDB" id="A0A0L6JXS3"/>
<dbReference type="STRING" id="398512.Bccel_5504"/>
<reference evidence="9" key="1">
    <citation type="submission" date="2015-07" db="EMBL/GenBank/DDBJ databases">
        <title>Near-Complete Genome Sequence of the Cellulolytic Bacterium Bacteroides (Pseudobacteroides) cellulosolvens ATCC 35603.</title>
        <authorList>
            <person name="Dassa B."/>
            <person name="Utturkar S.M."/>
            <person name="Klingeman D.M."/>
            <person name="Hurt R.A."/>
            <person name="Keller M."/>
            <person name="Xu J."/>
            <person name="Reddy Y.H.K."/>
            <person name="Borovok I."/>
            <person name="Grinberg I.R."/>
            <person name="Lamed R."/>
            <person name="Zhivin O."/>
            <person name="Bayer E.A."/>
            <person name="Brown S.D."/>
        </authorList>
    </citation>
    <scope>NUCLEOTIDE SEQUENCE [LARGE SCALE GENOMIC DNA]</scope>
    <source>
        <strain evidence="9">DSM 2933</strain>
    </source>
</reference>
<sequence>MFSKIRTKLVVFFIALILAMSVVNYLVYLQYSSFVHNLKSLDNIMEDINKTQSDLANDIVLTRFVPRSFDSQVSSNKLINDIDSALYLNLMDPSEYATYRSIQEMVKSYTDEATKAVHAKTGRNPEKSLMHFKNSEKIAGYMKERINYLVSSYRVGLVQKMQNQYIIVITLFATAFISLFFSIAFSGRITRHIKNLTKVAQIVSKGKFDIEEIPITGKDEISILTSAFNKMISNIKKLISEIKEKAEVEKKLKQKEVENLEISNLLKEAELRALQSQINPHFLFNTLGCVAHTALKEEADKTYDLIMSVADLFRYNLSRSHRYGTLRDEINNIKEYIHIQKARFKDKFEFEIQVEDDSLLDITIPCLSIQPIVENSFLHGIEKKEGHGVIKISIFKAKKDIVVEIWDTGVGISEKRIQEIISDDPLPDSITSAAGHTTSLGLKNVIKRLKLFYQRSDVIEIKSKVGESTSVILYLPAEME</sequence>
<dbReference type="InterPro" id="IPR003594">
    <property type="entry name" value="HATPase_dom"/>
</dbReference>
<keyword evidence="6" id="KW-0812">Transmembrane</keyword>
<evidence type="ECO:0000256" key="1">
    <source>
        <dbReference type="ARBA" id="ARBA00004370"/>
    </source>
</evidence>
<proteinExistence type="predicted"/>
<dbReference type="eggNOG" id="COG2972">
    <property type="taxonomic scope" value="Bacteria"/>
</dbReference>
<evidence type="ECO:0000256" key="4">
    <source>
        <dbReference type="ARBA" id="ARBA00022777"/>
    </source>
</evidence>
<dbReference type="InterPro" id="IPR010559">
    <property type="entry name" value="Sig_transdc_His_kin_internal"/>
</dbReference>
<comment type="subcellular location">
    <subcellularLocation>
        <location evidence="1">Membrane</location>
    </subcellularLocation>
</comment>
<dbReference type="RefSeq" id="WP_036944923.1">
    <property type="nucleotide sequence ID" value="NZ_JQKC01000038.1"/>
</dbReference>
<keyword evidence="6" id="KW-1133">Transmembrane helix</keyword>
<dbReference type="CDD" id="cd06225">
    <property type="entry name" value="HAMP"/>
    <property type="match status" value="1"/>
</dbReference>
<keyword evidence="5" id="KW-0175">Coiled coil</keyword>
<evidence type="ECO:0000256" key="3">
    <source>
        <dbReference type="ARBA" id="ARBA00022679"/>
    </source>
</evidence>
<feature type="domain" description="HAMP" evidence="7">
    <location>
        <begin position="187"/>
        <end position="240"/>
    </location>
</feature>
<name>A0A0L6JXS3_9FIRM</name>
<dbReference type="PANTHER" id="PTHR34220">
    <property type="entry name" value="SENSOR HISTIDINE KINASE YPDA"/>
    <property type="match status" value="1"/>
</dbReference>
<dbReference type="InterPro" id="IPR003660">
    <property type="entry name" value="HAMP_dom"/>
</dbReference>
<feature type="transmembrane region" description="Helical" evidence="6">
    <location>
        <begin position="165"/>
        <end position="185"/>
    </location>
</feature>
<keyword evidence="2" id="KW-0597">Phosphoprotein</keyword>
<dbReference type="Gene3D" id="6.10.340.10">
    <property type="match status" value="1"/>
</dbReference>
<dbReference type="Gene3D" id="3.30.565.10">
    <property type="entry name" value="Histidine kinase-like ATPase, C-terminal domain"/>
    <property type="match status" value="1"/>
</dbReference>
<dbReference type="Pfam" id="PF02518">
    <property type="entry name" value="HATPase_c"/>
    <property type="match status" value="1"/>
</dbReference>
<protein>
    <submittedName>
        <fullName evidence="8">Integral membrane sensor signal transduction histidine kinase</fullName>
    </submittedName>
</protein>
<dbReference type="Proteomes" id="UP000036923">
    <property type="component" value="Unassembled WGS sequence"/>
</dbReference>
<dbReference type="PROSITE" id="PS50885">
    <property type="entry name" value="HAMP"/>
    <property type="match status" value="1"/>
</dbReference>
<dbReference type="Pfam" id="PF00672">
    <property type="entry name" value="HAMP"/>
    <property type="match status" value="1"/>
</dbReference>
<organism evidence="8 9">
    <name type="scientific">Pseudobacteroides cellulosolvens ATCC 35603 = DSM 2933</name>
    <dbReference type="NCBI Taxonomy" id="398512"/>
    <lineage>
        <taxon>Bacteria</taxon>
        <taxon>Bacillati</taxon>
        <taxon>Bacillota</taxon>
        <taxon>Clostridia</taxon>
        <taxon>Eubacteriales</taxon>
        <taxon>Oscillospiraceae</taxon>
        <taxon>Pseudobacteroides</taxon>
    </lineage>
</organism>
<evidence type="ECO:0000259" key="7">
    <source>
        <dbReference type="PROSITE" id="PS50885"/>
    </source>
</evidence>
<evidence type="ECO:0000256" key="6">
    <source>
        <dbReference type="SAM" id="Phobius"/>
    </source>
</evidence>
<dbReference type="Pfam" id="PF06580">
    <property type="entry name" value="His_kinase"/>
    <property type="match status" value="1"/>
</dbReference>